<reference evidence="2" key="1">
    <citation type="journal article" date="2019" name="Int. J. Syst. Evol. Microbiol.">
        <title>The Global Catalogue of Microorganisms (GCM) 10K type strain sequencing project: providing services to taxonomists for standard genome sequencing and annotation.</title>
        <authorList>
            <consortium name="The Broad Institute Genomics Platform"/>
            <consortium name="The Broad Institute Genome Sequencing Center for Infectious Disease"/>
            <person name="Wu L."/>
            <person name="Ma J."/>
        </authorList>
    </citation>
    <scope>NUCLEOTIDE SEQUENCE [LARGE SCALE GENOMIC DNA]</scope>
    <source>
        <strain evidence="2">CGMCC 1.12477</strain>
    </source>
</reference>
<accession>A0ABW4EFA7</accession>
<organism evidence="1 2">
    <name type="scientific">Lacimonas salitolerans</name>
    <dbReference type="NCBI Taxonomy" id="1323750"/>
    <lineage>
        <taxon>Bacteria</taxon>
        <taxon>Pseudomonadati</taxon>
        <taxon>Pseudomonadota</taxon>
        <taxon>Alphaproteobacteria</taxon>
        <taxon>Rhodobacterales</taxon>
        <taxon>Paracoccaceae</taxon>
        <taxon>Lacimonas</taxon>
    </lineage>
</organism>
<comment type="caution">
    <text evidence="1">The sequence shown here is derived from an EMBL/GenBank/DDBJ whole genome shotgun (WGS) entry which is preliminary data.</text>
</comment>
<proteinExistence type="predicted"/>
<dbReference type="EMBL" id="JBHUDD010000050">
    <property type="protein sequence ID" value="MFD1509321.1"/>
    <property type="molecule type" value="Genomic_DNA"/>
</dbReference>
<dbReference type="Proteomes" id="UP001597186">
    <property type="component" value="Unassembled WGS sequence"/>
</dbReference>
<name>A0ABW4EFA7_9RHOB</name>
<gene>
    <name evidence="1" type="ORF">ACFTOW_07895</name>
</gene>
<protein>
    <submittedName>
        <fullName evidence="1">Pilus assembly protein PilZ</fullName>
    </submittedName>
</protein>
<evidence type="ECO:0000313" key="2">
    <source>
        <dbReference type="Proteomes" id="UP001597186"/>
    </source>
</evidence>
<sequence length="87" mass="9019">MANAQPTPQNVTDLATRQAALPGRTPILIGTFGAAEALHALLRLPSGQVARVSPGDQVDGLHVTAIAPGMLQGERRGRPMTLTMPGN</sequence>
<keyword evidence="2" id="KW-1185">Reference proteome</keyword>
<evidence type="ECO:0000313" key="1">
    <source>
        <dbReference type="EMBL" id="MFD1509321.1"/>
    </source>
</evidence>
<dbReference type="RefSeq" id="WP_379914522.1">
    <property type="nucleotide sequence ID" value="NZ_JBHUDD010000050.1"/>
</dbReference>